<dbReference type="Gene3D" id="1.25.10.10">
    <property type="entry name" value="Leucine-rich Repeat Variant"/>
    <property type="match status" value="1"/>
</dbReference>
<evidence type="ECO:0000256" key="1">
    <source>
        <dbReference type="SAM" id="MobiDB-lite"/>
    </source>
</evidence>
<evidence type="ECO:0000313" key="3">
    <source>
        <dbReference type="Proteomes" id="UP000298860"/>
    </source>
</evidence>
<dbReference type="EMBL" id="BJFL01000067">
    <property type="protein sequence ID" value="GDY33921.1"/>
    <property type="molecule type" value="Genomic_DNA"/>
</dbReference>
<organism evidence="2 3">
    <name type="scientific">Gandjariella thermophila</name>
    <dbReference type="NCBI Taxonomy" id="1931992"/>
    <lineage>
        <taxon>Bacteria</taxon>
        <taxon>Bacillati</taxon>
        <taxon>Actinomycetota</taxon>
        <taxon>Actinomycetes</taxon>
        <taxon>Pseudonocardiales</taxon>
        <taxon>Pseudonocardiaceae</taxon>
        <taxon>Gandjariella</taxon>
    </lineage>
</organism>
<protein>
    <submittedName>
        <fullName evidence="2">Uncharacterized protein</fullName>
    </submittedName>
</protein>
<proteinExistence type="predicted"/>
<reference evidence="3" key="1">
    <citation type="submission" date="2019-04" db="EMBL/GenBank/DDBJ databases">
        <title>Draft genome sequence of Pseudonocardiaceae bacterium SL3-2-4.</title>
        <authorList>
            <person name="Ningsih F."/>
            <person name="Yokota A."/>
            <person name="Sakai Y."/>
            <person name="Nanatani K."/>
            <person name="Yabe S."/>
            <person name="Oetari A."/>
            <person name="Sjamsuridzal W."/>
        </authorList>
    </citation>
    <scope>NUCLEOTIDE SEQUENCE [LARGE SCALE GENOMIC DNA]</scope>
    <source>
        <strain evidence="3">SL3-2-4</strain>
    </source>
</reference>
<dbReference type="InterPro" id="IPR016024">
    <property type="entry name" value="ARM-type_fold"/>
</dbReference>
<accession>A0A4D4JB79</accession>
<dbReference type="Proteomes" id="UP000298860">
    <property type="component" value="Unassembled WGS sequence"/>
</dbReference>
<gene>
    <name evidence="2" type="ORF">GTS_55540</name>
</gene>
<feature type="region of interest" description="Disordered" evidence="1">
    <location>
        <begin position="1389"/>
        <end position="1409"/>
    </location>
</feature>
<comment type="caution">
    <text evidence="2">The sequence shown here is derived from an EMBL/GenBank/DDBJ whole genome shotgun (WGS) entry which is preliminary data.</text>
</comment>
<dbReference type="RefSeq" id="WP_192909792.1">
    <property type="nucleotide sequence ID" value="NZ_BJFL01000067.1"/>
</dbReference>
<dbReference type="InterPro" id="IPR011989">
    <property type="entry name" value="ARM-like"/>
</dbReference>
<name>A0A4D4JB79_9PSEU</name>
<evidence type="ECO:0000313" key="2">
    <source>
        <dbReference type="EMBL" id="GDY33921.1"/>
    </source>
</evidence>
<dbReference type="SUPFAM" id="SSF48371">
    <property type="entry name" value="ARM repeat"/>
    <property type="match status" value="1"/>
</dbReference>
<sequence>MNGSTERVWQRGVQLGKANQEIVELARRHCLNMEFVPGGGRGMVEAETGLPVDMRQVRCPVALGGMASNLRWIATEFYREHCIGCAKRHPTGDVPNLATMVNDADTARAAAATREKDRLAQARALWVTRDERRRALAAGSGEAMAGALADIGVIDRNPDVPIDADRRAAALARLTALADRKPELFTADVVTVAVEVVESFGGANELLDPLRRLALSRQEFSSDVARAAVAALRRGPVVSAGRCIADLGTHVPADLLDQQVCTALVHLAGAPALDQFGRSRPNETNDPTGLRAAAGIVPDVLARVLREMLPAPSAPTALVLPSPAPTPYQVSAHDRATAAGAVRALATTHPDLATSLVNVLILDLAVVDDEFNDPARPAIERTLAVLLILGVGDVEQAVDTAGRRGGEELRGRLLHVMSRAADLISPNPRWREPGDPTPDADRRAAVAAALLASATARLSGDWGDRVRVEAADLIKDLAGQDPGGALANLPALLGAVLTLIDADRQPPPSSRLDVPSEPPQLNTLEPLAHKSAVSGALSRVLGAVEAVAAADPAAVCSTIAVLVADERDTERGTDLLWWLLRTLGRIGSRHGSEQRVLRTILPILHSYLVDSDVSLRARAIDAWTEIATYQELPSSLLDLLPALLTDTYVAVARALARAAARLDWPNTTREQLLMHALGLLHGVDPATQSEAVKDAITAAIKLVHDGDKHQRAAVEQAVLAVASHLDSYDLRDALDHAWLPTTERSAPMARLRLRQAADLQINDRWNAHDDRELCALLACGPGLTDLPLTDLSAAALALAPERPLGAAEFAEVAWRAGRADDAVSIMVAVLNATPDQPAYASHRLIVDLIRVAAEVDAAAAAGRDWTDAATRVTAAASALTSVSDSDVARTLATSCTAALEIRHLLTACERSSTTVADPAQARRQRANALAIVGATLAAASRQATDTGAYLRAVAAACDVGAHLLRADAAALDADTGAMTAHATAATRRADVIATELAERFAPDDPLAGPLYAHMAALTDLSPGTAADAILARWVPLPIPVPVVTGPRRRDLRALAAMRGSATVDEPDRPAPTPVAVVLASVDSQLISGPEVLRADRVYDLQMEVQSGIWPDWADRLDGELLTHLTPAEITTPEFTWSRGEHAGDGETYTKNGPLVLRFSLGPGQPAPPLLVRLTWRGARDGEPVSQVLDITGHRELRLRPFDHSRDRVTDYPVFDERLLSYYEQLTRAGYDADQLQAFCRLLTAICRVSLRMTWEKKYRRGTKVSERTFHDDLHERLLADPELGGRVDRGNPLALGYLDVRHDGITAELKVERKTPVTRDTAPKYMGQPTQYAAADGARLSILTILDMSPKVLPIGTPENYLFTLEPRLHGLDNPEAPSRVAVLVVNGNMPTPSSWSRRKTPTTGDTPS</sequence>
<keyword evidence="3" id="KW-1185">Reference proteome</keyword>